<keyword evidence="6 10" id="KW-0812">Transmembrane</keyword>
<feature type="transmembrane region" description="Helical" evidence="10">
    <location>
        <begin position="394"/>
        <end position="413"/>
    </location>
</feature>
<dbReference type="EMBL" id="JAAAIN010000003">
    <property type="protein sequence ID" value="KAG0323403.1"/>
    <property type="molecule type" value="Genomic_DNA"/>
</dbReference>
<evidence type="ECO:0000256" key="9">
    <source>
        <dbReference type="SAM" id="Coils"/>
    </source>
</evidence>
<sequence>MVKFFIDRPIFAWVLAIILMLAGALSIRTLPVEQYPSVAPPAVQISASYPGASAQTVENTVTQVIEQQMNGIDHLLYMSSTSENSGGANITLTFAPGTNPDVAQVQVQNKLQLALPLLPQTVQQQGIKVTKSSGSFLMVLAFVSTDGSMNKFDLANYVAANVQDPISRVDGVGTTTLFGTQYAMRVWLHPDKLASYRLTPVDVTNALAEQNVQVPGGQLGGLPAVDKQQLNAVITEATLLRTTEQFGNVLLKVMPDGSQVRLRDVARVELGGESYNVDTRYNGQPTAGFALKLATGANALQTARLVRERIEELSKYFPPGLVVKYPYDTTPFVRISIEEVIKTLFEGIVLVFLVMYLFLQNWRATLIPTIAVPIVLLGTFGVMAAFGFSINTLSMFGLVLAIGLLVDDAIVVVENVERVMAEEGLSPREATRKAMGQITGALVGVALVLSAVFVPMAFSSGSVGAIYRQFSLTIVSAMVLSVLVALILTPALCASLLKPIPKGHHEEKKGFFGWFNQTFERGRDKYQSGVRSVIARSGRWLGIYAVIIVVVGLLFMRMPTAFLPDEDQGILFVLVQTPPGSTQQRTQAVLSEVSQYLLQAESQLVESAFEVNGFSFAGSGQNSGMVFVRLKDWKHRTKADQSVQALMQRSFMRFSQIKDAMVFPINPPPIIELGTASGFDMQLQDRAGLGHDALMQARNQLLGMAAQSPILMQVRPNGLNDTPEFHVDINREKASALGIPLSLIDRSFSIAWGGAYVNSFLDRDNRIKKVLVQGDAPFRMTPEDIQRWYIRNAQGEMVPFSSFVSSHWGYGSPKLERYNGVASVAIQGLATPGKSTGNAIQEMQNLAAKLPHGIGYEWTGMSLQEILSGSQAPLLYAISILVVFLSLAALYESWSIPFSVILVVPLGIIGALLAATGRGLSNDVYFQVGLLTTVGLSAKNAILIIEFAKELEAQGRTAMEAAIEAARLRLRPILMTSLAFVLGVLPLAISRGAGSAGQHAIGTGVIGGMLSATFIAIFIIPMFFVVVRGKFCQAKSKQKVQAGDPLVNASTALSIAAVSAACTLAPHYERPAAPVAATYPTGDAYTLMTESASAPVDLGWRQFFADPRLQKLIELALRNNRDLRVAALNVQQARAQYRVQRAGLVPDLRAQGMGNRSRTPAELSMLNRAVVASQYEVGATAAWEIDLFGKLRSLKDQVLAQYLATAQARKAVEISLVAQLANQYLTTRAYDEQLKVTQATLSAAQESYRLANVQFDAGVGSELDLQEAESTVEQAQANHQNQLRLRAQSENALALLVGESLPADLPQPLPLDHQSLLADIPEGLPSDLLVRRPDIAAAEEKLRAANANIGAARAAFFPSISLTGQFGTASLDLGGLFKPGTAAWGFVPKVSLPIFSGGANLANLDAAQAGKRIAVAQYEKAIQTAFREVADGLAARSTYDEQIGSLKRYTAAQQRRLDLSTLRYRNGIDSYLRVLSAQTSLYAAEQALISSRLARLVNLVNLYQYLGGGWLERTGDTPRPADVAVAS</sequence>
<dbReference type="InterPro" id="IPR001036">
    <property type="entry name" value="Acrflvin-R"/>
</dbReference>
<feature type="transmembrane region" description="Helical" evidence="10">
    <location>
        <begin position="1001"/>
        <end position="1027"/>
    </location>
</feature>
<proteinExistence type="inferred from homology"/>
<keyword evidence="7 10" id="KW-1133">Transmembrane helix</keyword>
<evidence type="ECO:0000313" key="12">
    <source>
        <dbReference type="Proteomes" id="UP000823405"/>
    </source>
</evidence>
<evidence type="ECO:0000256" key="7">
    <source>
        <dbReference type="ARBA" id="ARBA00022989"/>
    </source>
</evidence>
<gene>
    <name evidence="11" type="ORF">BGZ97_006765</name>
</gene>
<dbReference type="InterPro" id="IPR003423">
    <property type="entry name" value="OMP_efflux"/>
</dbReference>
<dbReference type="FunFam" id="1.20.1640.10:FF:000001">
    <property type="entry name" value="Efflux pump membrane transporter"/>
    <property type="match status" value="1"/>
</dbReference>
<dbReference type="FunFam" id="3.30.70.1430:FF:000002">
    <property type="entry name" value="Efflux pump membrane transporter"/>
    <property type="match status" value="1"/>
</dbReference>
<comment type="similarity">
    <text evidence="2">Belongs to the resistance-nodulation-cell division (RND) (TC 2.A.6) family.</text>
</comment>
<protein>
    <recommendedName>
        <fullName evidence="13">Efflux pump membrane transporter</fullName>
    </recommendedName>
</protein>
<evidence type="ECO:0000256" key="6">
    <source>
        <dbReference type="ARBA" id="ARBA00022692"/>
    </source>
</evidence>
<dbReference type="FunFam" id="3.30.2090.10:FF:000001">
    <property type="entry name" value="Efflux pump membrane transporter"/>
    <property type="match status" value="1"/>
</dbReference>
<dbReference type="Gene3D" id="3.30.70.1440">
    <property type="entry name" value="Multidrug efflux transporter AcrB pore domain"/>
    <property type="match status" value="1"/>
</dbReference>
<evidence type="ECO:0000256" key="5">
    <source>
        <dbReference type="ARBA" id="ARBA00022519"/>
    </source>
</evidence>
<evidence type="ECO:0000256" key="10">
    <source>
        <dbReference type="SAM" id="Phobius"/>
    </source>
</evidence>
<dbReference type="GO" id="GO:0009636">
    <property type="term" value="P:response to toxic substance"/>
    <property type="evidence" value="ECO:0007669"/>
    <property type="project" value="UniProtKB-ARBA"/>
</dbReference>
<evidence type="ECO:0000256" key="2">
    <source>
        <dbReference type="ARBA" id="ARBA00010942"/>
    </source>
</evidence>
<feature type="transmembrane region" description="Helical" evidence="10">
    <location>
        <begin position="340"/>
        <end position="359"/>
    </location>
</feature>
<feature type="transmembrane region" description="Helical" evidence="10">
    <location>
        <begin position="434"/>
        <end position="458"/>
    </location>
</feature>
<feature type="transmembrane region" description="Helical" evidence="10">
    <location>
        <begin position="366"/>
        <end position="388"/>
    </location>
</feature>
<evidence type="ECO:0000256" key="8">
    <source>
        <dbReference type="ARBA" id="ARBA00023136"/>
    </source>
</evidence>
<organism evidence="11 12">
    <name type="scientific">Linnemannia gamsii</name>
    <dbReference type="NCBI Taxonomy" id="64522"/>
    <lineage>
        <taxon>Eukaryota</taxon>
        <taxon>Fungi</taxon>
        <taxon>Fungi incertae sedis</taxon>
        <taxon>Mucoromycota</taxon>
        <taxon>Mortierellomycotina</taxon>
        <taxon>Mortierellomycetes</taxon>
        <taxon>Mortierellales</taxon>
        <taxon>Mortierellaceae</taxon>
        <taxon>Linnemannia</taxon>
    </lineage>
</organism>
<dbReference type="Gene3D" id="3.30.70.1430">
    <property type="entry name" value="Multidrug efflux transporter AcrB pore domain"/>
    <property type="match status" value="2"/>
</dbReference>
<name>A0A9P6RP32_9FUNG</name>
<evidence type="ECO:0008006" key="13">
    <source>
        <dbReference type="Google" id="ProtNLM"/>
    </source>
</evidence>
<dbReference type="Proteomes" id="UP000823405">
    <property type="component" value="Unassembled WGS sequence"/>
</dbReference>
<dbReference type="PRINTS" id="PR00702">
    <property type="entry name" value="ACRIFLAVINRP"/>
</dbReference>
<dbReference type="SUPFAM" id="SSF82866">
    <property type="entry name" value="Multidrug efflux transporter AcrB transmembrane domain"/>
    <property type="match status" value="2"/>
</dbReference>
<dbReference type="PANTHER" id="PTHR32063">
    <property type="match status" value="1"/>
</dbReference>
<dbReference type="Gene3D" id="3.30.70.1320">
    <property type="entry name" value="Multidrug efflux transporter AcrB pore domain like"/>
    <property type="match status" value="1"/>
</dbReference>
<feature type="transmembrane region" description="Helical" evidence="10">
    <location>
        <begin position="470"/>
        <end position="497"/>
    </location>
</feature>
<feature type="transmembrane region" description="Helical" evidence="10">
    <location>
        <begin position="924"/>
        <end position="947"/>
    </location>
</feature>
<keyword evidence="8 10" id="KW-0472">Membrane</keyword>
<dbReference type="OrthoDB" id="5575708at2759"/>
<feature type="transmembrane region" description="Helical" evidence="10">
    <location>
        <begin position="874"/>
        <end position="891"/>
    </location>
</feature>
<feature type="transmembrane region" description="Helical" evidence="10">
    <location>
        <begin position="968"/>
        <end position="989"/>
    </location>
</feature>
<dbReference type="InterPro" id="IPR027463">
    <property type="entry name" value="AcrB_DN_DC_subdom"/>
</dbReference>
<dbReference type="NCBIfam" id="TIGR01845">
    <property type="entry name" value="outer_NodT"/>
    <property type="match status" value="1"/>
</dbReference>
<dbReference type="Gene3D" id="2.20.200.10">
    <property type="entry name" value="Outer membrane efflux proteins (OEP)"/>
    <property type="match status" value="1"/>
</dbReference>
<feature type="coiled-coil region" evidence="9">
    <location>
        <begin position="1265"/>
        <end position="1292"/>
    </location>
</feature>
<dbReference type="GO" id="GO:0015562">
    <property type="term" value="F:efflux transmembrane transporter activity"/>
    <property type="evidence" value="ECO:0007669"/>
    <property type="project" value="InterPro"/>
</dbReference>
<dbReference type="SUPFAM" id="SSF56954">
    <property type="entry name" value="Outer membrane efflux proteins (OEP)"/>
    <property type="match status" value="1"/>
</dbReference>
<evidence type="ECO:0000256" key="3">
    <source>
        <dbReference type="ARBA" id="ARBA00022448"/>
    </source>
</evidence>
<keyword evidence="3" id="KW-0813">Transport</keyword>
<dbReference type="NCBIfam" id="TIGR00915">
    <property type="entry name" value="2A0602"/>
    <property type="match status" value="1"/>
</dbReference>
<dbReference type="SUPFAM" id="SSF82714">
    <property type="entry name" value="Multidrug efflux transporter AcrB TolC docking domain, DN and DC subdomains"/>
    <property type="match status" value="2"/>
</dbReference>
<dbReference type="SUPFAM" id="SSF82693">
    <property type="entry name" value="Multidrug efflux transporter AcrB pore domain, PN1, PN2, PC1 and PC2 subdomains"/>
    <property type="match status" value="4"/>
</dbReference>
<reference evidence="11" key="1">
    <citation type="journal article" date="2020" name="Fungal Divers.">
        <title>Resolving the Mortierellaceae phylogeny through synthesis of multi-gene phylogenetics and phylogenomics.</title>
        <authorList>
            <person name="Vandepol N."/>
            <person name="Liber J."/>
            <person name="Desiro A."/>
            <person name="Na H."/>
            <person name="Kennedy M."/>
            <person name="Barry K."/>
            <person name="Grigoriev I.V."/>
            <person name="Miller A.N."/>
            <person name="O'Donnell K."/>
            <person name="Stajich J.E."/>
            <person name="Bonito G."/>
        </authorList>
    </citation>
    <scope>NUCLEOTIDE SEQUENCE</scope>
    <source>
        <strain evidence="11">NVP60</strain>
    </source>
</reference>
<dbReference type="InterPro" id="IPR004764">
    <property type="entry name" value="MdtF-like"/>
</dbReference>
<keyword evidence="9" id="KW-0175">Coiled coil</keyword>
<dbReference type="InterPro" id="IPR010131">
    <property type="entry name" value="MdtP/NodT-like"/>
</dbReference>
<evidence type="ECO:0000313" key="11">
    <source>
        <dbReference type="EMBL" id="KAG0323403.1"/>
    </source>
</evidence>
<accession>A0A9P6RP32</accession>
<dbReference type="Pfam" id="PF00873">
    <property type="entry name" value="ACR_tran"/>
    <property type="match status" value="1"/>
</dbReference>
<keyword evidence="5" id="KW-0997">Cell inner membrane</keyword>
<dbReference type="Gene3D" id="3.30.2090.10">
    <property type="entry name" value="Multidrug efflux transporter AcrB TolC docking domain, DN and DC subdomains"/>
    <property type="match status" value="2"/>
</dbReference>
<dbReference type="Gene3D" id="1.20.1600.10">
    <property type="entry name" value="Outer membrane efflux proteins (OEP)"/>
    <property type="match status" value="1"/>
</dbReference>
<dbReference type="Pfam" id="PF02321">
    <property type="entry name" value="OEP"/>
    <property type="match status" value="2"/>
</dbReference>
<evidence type="ECO:0000256" key="4">
    <source>
        <dbReference type="ARBA" id="ARBA00022475"/>
    </source>
</evidence>
<dbReference type="NCBIfam" id="NF000282">
    <property type="entry name" value="RND_permease_1"/>
    <property type="match status" value="1"/>
</dbReference>
<evidence type="ECO:0000256" key="1">
    <source>
        <dbReference type="ARBA" id="ARBA00004429"/>
    </source>
</evidence>
<dbReference type="GO" id="GO:0005886">
    <property type="term" value="C:plasma membrane"/>
    <property type="evidence" value="ECO:0007669"/>
    <property type="project" value="UniProtKB-SubCell"/>
</dbReference>
<keyword evidence="12" id="KW-1185">Reference proteome</keyword>
<dbReference type="PANTHER" id="PTHR32063:SF13">
    <property type="entry name" value="MULTIDRUG EFFLUX PUMP SUBUNIT ACRB-RELATED"/>
    <property type="match status" value="1"/>
</dbReference>
<dbReference type="Gene3D" id="1.20.1640.10">
    <property type="entry name" value="Multidrug efflux transporter AcrB transmembrane domain"/>
    <property type="match status" value="2"/>
</dbReference>
<keyword evidence="4" id="KW-1003">Cell membrane</keyword>
<dbReference type="GO" id="GO:0042910">
    <property type="term" value="F:xenobiotic transmembrane transporter activity"/>
    <property type="evidence" value="ECO:0007669"/>
    <property type="project" value="TreeGrafter"/>
</dbReference>
<feature type="transmembrane region" description="Helical" evidence="10">
    <location>
        <begin position="898"/>
        <end position="918"/>
    </location>
</feature>
<feature type="transmembrane region" description="Helical" evidence="10">
    <location>
        <begin position="541"/>
        <end position="558"/>
    </location>
</feature>
<dbReference type="FunFam" id="3.30.70.1430:FF:000001">
    <property type="entry name" value="Efflux pump membrane transporter"/>
    <property type="match status" value="1"/>
</dbReference>
<comment type="caution">
    <text evidence="11">The sequence shown here is derived from an EMBL/GenBank/DDBJ whole genome shotgun (WGS) entry which is preliminary data.</text>
</comment>
<comment type="subcellular location">
    <subcellularLocation>
        <location evidence="1">Cell inner membrane</location>
        <topology evidence="1">Multi-pass membrane protein</topology>
    </subcellularLocation>
</comment>